<dbReference type="RefSeq" id="WP_116410507.1">
    <property type="nucleotide sequence ID" value="NZ_NBXB01000011.1"/>
</dbReference>
<dbReference type="EMBL" id="NBXB01000011">
    <property type="protein sequence ID" value="RFA16644.1"/>
    <property type="molecule type" value="Genomic_DNA"/>
</dbReference>
<proteinExistence type="inferred from homology"/>
<evidence type="ECO:0000259" key="3">
    <source>
        <dbReference type="Pfam" id="PF03109"/>
    </source>
</evidence>
<evidence type="ECO:0000256" key="1">
    <source>
        <dbReference type="ARBA" id="ARBA00009670"/>
    </source>
</evidence>
<protein>
    <recommendedName>
        <fullName evidence="3">ABC1 atypical kinase-like domain-containing protein</fullName>
    </recommendedName>
</protein>
<comment type="similarity">
    <text evidence="1">Belongs to the protein kinase superfamily. ADCK protein kinase family.</text>
</comment>
<dbReference type="Gene3D" id="1.10.510.10">
    <property type="entry name" value="Transferase(Phosphotransferase) domain 1"/>
    <property type="match status" value="1"/>
</dbReference>
<keyword evidence="2" id="KW-0812">Transmembrane</keyword>
<feature type="transmembrane region" description="Helical" evidence="2">
    <location>
        <begin position="76"/>
        <end position="99"/>
    </location>
</feature>
<dbReference type="PANTHER" id="PTHR10566:SF113">
    <property type="entry name" value="PROTEIN ACTIVITY OF BC1 COMPLEX KINASE 7, CHLOROPLASTIC"/>
    <property type="match status" value="1"/>
</dbReference>
<dbReference type="CDD" id="cd05121">
    <property type="entry name" value="ABC1_ADCK3-like"/>
    <property type="match status" value="1"/>
</dbReference>
<feature type="transmembrane region" description="Helical" evidence="2">
    <location>
        <begin position="37"/>
        <end position="56"/>
    </location>
</feature>
<reference evidence="4 5" key="1">
    <citation type="submission" date="2017-04" db="EMBL/GenBank/DDBJ databases">
        <title>Comparative genome analysis of Subtercola boreus.</title>
        <authorList>
            <person name="Cho Y.-J."/>
            <person name="Cho A."/>
            <person name="Kim O.-S."/>
            <person name="Lee J.-I."/>
        </authorList>
    </citation>
    <scope>NUCLEOTIDE SEQUENCE [LARGE SCALE GENOMIC DNA]</scope>
    <source>
        <strain evidence="4 5">P27479</strain>
    </source>
</reference>
<dbReference type="AlphaFoldDB" id="A0A3E0W2N7"/>
<evidence type="ECO:0000313" key="5">
    <source>
        <dbReference type="Proteomes" id="UP000256541"/>
    </source>
</evidence>
<feature type="transmembrane region" description="Helical" evidence="2">
    <location>
        <begin position="6"/>
        <end position="25"/>
    </location>
</feature>
<sequence>MSTMLADVVIVLVGIVSAVLVGLVSRRVLGGPVGWPRSIIVGILVFVSGLPFAFWVGERTGTVTGDSHTFQTSNTVGIIVLVLSVAWIFALGVAVLVGLEALVPTRPMANPIDVVRGALAQRRRTRRYLQILEIASRHGAGFIFSGRARRSSDLSTAQQRANAVISTINASGVTFVKIGQVLSTRRDLIPEPYLSALASLQSGATTLPWPEIRTAIESDLGRPIDAVFAHIDPTPLAAASVAQVHTATLLDGTKVVVKVQRPTARAQVEADVDIILRLARRAELQTQQGRDLRAESVARGFTTTLLDELDYTIEYNNTEMIRSTLRRIAEAGSHPQPGSETAPLSVPVVYPDASSRRMITMDLVDGTPLSRSSDRLALLSADERNTLATGLMNTVLEQILAYGVFHADLHPGNVILREDGSLGLIDFGAIGIIERSQRERLATLLLAASNEDDIAATDALLLIVDVPPETDIDSFRHDIGIMLTTVRHRNGGAGGSIFTLMLDVIRQHHIALPSTLASAFRSFATLEGCVHVLVPDFDMMGAALDRVPNLLLRMLSLKRLAASAQAEASNSAAILRTLPRRADALLTQLEKGTLGVKVRHFAAADDRGFIDGIVGEIVGAFVSIAAVVVAIVLIVAGTGPLLAPNLHLFDLLGAVIGFFGFLGVMRVVRNALVRRGGGGADRGPGGRGGPGGPAGT</sequence>
<feature type="transmembrane region" description="Helical" evidence="2">
    <location>
        <begin position="617"/>
        <end position="636"/>
    </location>
</feature>
<feature type="transmembrane region" description="Helical" evidence="2">
    <location>
        <begin position="648"/>
        <end position="668"/>
    </location>
</feature>
<dbReference type="Pfam" id="PF03109">
    <property type="entry name" value="ABC1"/>
    <property type="match status" value="1"/>
</dbReference>
<keyword evidence="2" id="KW-1133">Transmembrane helix</keyword>
<evidence type="ECO:0000313" key="4">
    <source>
        <dbReference type="EMBL" id="RFA16644.1"/>
    </source>
</evidence>
<dbReference type="OrthoDB" id="9795390at2"/>
<dbReference type="PANTHER" id="PTHR10566">
    <property type="entry name" value="CHAPERONE-ACTIVITY OF BC1 COMPLEX CABC1 -RELATED"/>
    <property type="match status" value="1"/>
</dbReference>
<feature type="domain" description="ABC1 atypical kinase-like" evidence="3">
    <location>
        <begin position="200"/>
        <end position="453"/>
    </location>
</feature>
<organism evidence="4 5">
    <name type="scientific">Subtercola boreus</name>
    <dbReference type="NCBI Taxonomy" id="120213"/>
    <lineage>
        <taxon>Bacteria</taxon>
        <taxon>Bacillati</taxon>
        <taxon>Actinomycetota</taxon>
        <taxon>Actinomycetes</taxon>
        <taxon>Micrococcales</taxon>
        <taxon>Microbacteriaceae</taxon>
        <taxon>Subtercola</taxon>
    </lineage>
</organism>
<dbReference type="InterPro" id="IPR004147">
    <property type="entry name" value="ABC1_dom"/>
</dbReference>
<accession>A0A3E0W2N7</accession>
<name>A0A3E0W2N7_9MICO</name>
<dbReference type="InterPro" id="IPR011009">
    <property type="entry name" value="Kinase-like_dom_sf"/>
</dbReference>
<evidence type="ECO:0000256" key="2">
    <source>
        <dbReference type="SAM" id="Phobius"/>
    </source>
</evidence>
<gene>
    <name evidence="4" type="ORF">B7R22_04025</name>
</gene>
<dbReference type="Proteomes" id="UP000256541">
    <property type="component" value="Unassembled WGS sequence"/>
</dbReference>
<dbReference type="InterPro" id="IPR050154">
    <property type="entry name" value="UbiB_kinase"/>
</dbReference>
<dbReference type="SUPFAM" id="SSF56112">
    <property type="entry name" value="Protein kinase-like (PK-like)"/>
    <property type="match status" value="1"/>
</dbReference>
<keyword evidence="2" id="KW-0472">Membrane</keyword>
<comment type="caution">
    <text evidence="4">The sequence shown here is derived from an EMBL/GenBank/DDBJ whole genome shotgun (WGS) entry which is preliminary data.</text>
</comment>